<name>A0A182WCL2_9DIPT</name>
<dbReference type="VEuPathDB" id="VectorBase:AMIN008099"/>
<evidence type="ECO:0000313" key="2">
    <source>
        <dbReference type="EnsemblMetazoa" id="AMIN008099-PA"/>
    </source>
</evidence>
<keyword evidence="3" id="KW-1185">Reference proteome</keyword>
<evidence type="ECO:0000256" key="1">
    <source>
        <dbReference type="SAM" id="MobiDB-lite"/>
    </source>
</evidence>
<evidence type="ECO:0000313" key="3">
    <source>
        <dbReference type="Proteomes" id="UP000075920"/>
    </source>
</evidence>
<proteinExistence type="predicted"/>
<dbReference type="Proteomes" id="UP000075920">
    <property type="component" value="Unassembled WGS sequence"/>
</dbReference>
<protein>
    <submittedName>
        <fullName evidence="2">Uncharacterized protein</fullName>
    </submittedName>
</protein>
<reference evidence="2" key="2">
    <citation type="submission" date="2020-05" db="UniProtKB">
        <authorList>
            <consortium name="EnsemblMetazoa"/>
        </authorList>
    </citation>
    <scope>IDENTIFICATION</scope>
    <source>
        <strain evidence="2">MINIMUS1</strain>
    </source>
</reference>
<dbReference type="AlphaFoldDB" id="A0A182WCL2"/>
<organism evidence="2 3">
    <name type="scientific">Anopheles minimus</name>
    <dbReference type="NCBI Taxonomy" id="112268"/>
    <lineage>
        <taxon>Eukaryota</taxon>
        <taxon>Metazoa</taxon>
        <taxon>Ecdysozoa</taxon>
        <taxon>Arthropoda</taxon>
        <taxon>Hexapoda</taxon>
        <taxon>Insecta</taxon>
        <taxon>Pterygota</taxon>
        <taxon>Neoptera</taxon>
        <taxon>Endopterygota</taxon>
        <taxon>Diptera</taxon>
        <taxon>Nematocera</taxon>
        <taxon>Culicoidea</taxon>
        <taxon>Culicidae</taxon>
        <taxon>Anophelinae</taxon>
        <taxon>Anopheles</taxon>
    </lineage>
</organism>
<dbReference type="EnsemblMetazoa" id="AMIN008099-RA">
    <property type="protein sequence ID" value="AMIN008099-PA"/>
    <property type="gene ID" value="AMIN008099"/>
</dbReference>
<reference evidence="3" key="1">
    <citation type="submission" date="2013-03" db="EMBL/GenBank/DDBJ databases">
        <title>The Genome Sequence of Anopheles minimus MINIMUS1.</title>
        <authorList>
            <consortium name="The Broad Institute Genomics Platform"/>
            <person name="Neafsey D.E."/>
            <person name="Walton C."/>
            <person name="Walker B."/>
            <person name="Young S.K."/>
            <person name="Zeng Q."/>
            <person name="Gargeya S."/>
            <person name="Fitzgerald M."/>
            <person name="Haas B."/>
            <person name="Abouelleil A."/>
            <person name="Allen A.W."/>
            <person name="Alvarado L."/>
            <person name="Arachchi H.M."/>
            <person name="Berlin A.M."/>
            <person name="Chapman S.B."/>
            <person name="Gainer-Dewar J."/>
            <person name="Goldberg J."/>
            <person name="Griggs A."/>
            <person name="Gujja S."/>
            <person name="Hansen M."/>
            <person name="Howarth C."/>
            <person name="Imamovic A."/>
            <person name="Ireland A."/>
            <person name="Larimer J."/>
            <person name="McCowan C."/>
            <person name="Murphy C."/>
            <person name="Pearson M."/>
            <person name="Poon T.W."/>
            <person name="Priest M."/>
            <person name="Roberts A."/>
            <person name="Saif S."/>
            <person name="Shea T."/>
            <person name="Sisk P."/>
            <person name="Sykes S."/>
            <person name="Wortman J."/>
            <person name="Nusbaum C."/>
            <person name="Birren B."/>
        </authorList>
    </citation>
    <scope>NUCLEOTIDE SEQUENCE [LARGE SCALE GENOMIC DNA]</scope>
    <source>
        <strain evidence="3">MINIMUS1</strain>
    </source>
</reference>
<accession>A0A182WCL2</accession>
<feature type="region of interest" description="Disordered" evidence="1">
    <location>
        <begin position="30"/>
        <end position="83"/>
    </location>
</feature>
<sequence>MPIVKAKTIQNDLQNAFEINLRRKSSRSISTHHVISETHDAVSLHEPLSKSESAEQKSQSSSAAIEAVTSSEHNLEQKEDTQTNQARVAQVQLQINSLITKIVDQRTARLNGNDEKITQIGLSFFEADTGAMTVGKLVQLMDSARNILSAERKKLLLAMRRFKRYQTQNSQLDHQMQD</sequence>
<feature type="compositionally biased region" description="Basic and acidic residues" evidence="1">
    <location>
        <begin position="34"/>
        <end position="55"/>
    </location>
</feature>